<accession>A0A380W4A6</accession>
<evidence type="ECO:0000259" key="2">
    <source>
        <dbReference type="Pfam" id="PF13439"/>
    </source>
</evidence>
<dbReference type="EC" id="2.4.-.-" evidence="3"/>
<keyword evidence="3" id="KW-0328">Glycosyltransferase</keyword>
<dbReference type="EMBL" id="UIGB01000001">
    <property type="protein sequence ID" value="SUU82957.1"/>
    <property type="molecule type" value="Genomic_DNA"/>
</dbReference>
<dbReference type="GO" id="GO:0016757">
    <property type="term" value="F:glycosyltransferase activity"/>
    <property type="evidence" value="ECO:0007669"/>
    <property type="project" value="UniProtKB-KW"/>
</dbReference>
<dbReference type="Pfam" id="PF13439">
    <property type="entry name" value="Glyco_transf_4"/>
    <property type="match status" value="1"/>
</dbReference>
<dbReference type="SUPFAM" id="SSF53756">
    <property type="entry name" value="UDP-Glycosyltransferase/glycogen phosphorylase"/>
    <property type="match status" value="1"/>
</dbReference>
<organism evidence="3 4">
    <name type="scientific">Afipia felis</name>
    <name type="common">Cat scratch disease bacillus</name>
    <dbReference type="NCBI Taxonomy" id="1035"/>
    <lineage>
        <taxon>Bacteria</taxon>
        <taxon>Pseudomonadati</taxon>
        <taxon>Pseudomonadota</taxon>
        <taxon>Alphaproteobacteria</taxon>
        <taxon>Hyphomicrobiales</taxon>
        <taxon>Nitrobacteraceae</taxon>
        <taxon>Afipia</taxon>
    </lineage>
</organism>
<dbReference type="RefSeq" id="WP_002717741.1">
    <property type="nucleotide sequence ID" value="NZ_UFSI01000001.1"/>
</dbReference>
<feature type="domain" description="Glycosyltransferase subfamily 4-like N-terminal" evidence="2">
    <location>
        <begin position="62"/>
        <end position="208"/>
    </location>
</feature>
<protein>
    <submittedName>
        <fullName evidence="3">Spore coat protein SA</fullName>
        <ecNumber evidence="3">2.4.-.-</ecNumber>
    </submittedName>
</protein>
<name>A0A380W4A6_AFIFE</name>
<dbReference type="Pfam" id="PF13692">
    <property type="entry name" value="Glyco_trans_1_4"/>
    <property type="match status" value="1"/>
</dbReference>
<evidence type="ECO:0000313" key="3">
    <source>
        <dbReference type="EMBL" id="SUU82957.1"/>
    </source>
</evidence>
<keyword evidence="3" id="KW-0946">Virion</keyword>
<dbReference type="Gene3D" id="3.40.50.2000">
    <property type="entry name" value="Glycogen Phosphorylase B"/>
    <property type="match status" value="2"/>
</dbReference>
<gene>
    <name evidence="3" type="primary">cotSA_1</name>
    <name evidence="3" type="ORF">NCTC12722_00116</name>
</gene>
<keyword evidence="3" id="KW-0167">Capsid protein</keyword>
<dbReference type="InterPro" id="IPR028098">
    <property type="entry name" value="Glyco_trans_4-like_N"/>
</dbReference>
<evidence type="ECO:0000313" key="4">
    <source>
        <dbReference type="Proteomes" id="UP000254343"/>
    </source>
</evidence>
<dbReference type="PANTHER" id="PTHR12526">
    <property type="entry name" value="GLYCOSYLTRANSFERASE"/>
    <property type="match status" value="1"/>
</dbReference>
<keyword evidence="3" id="KW-0808">Transferase</keyword>
<dbReference type="Proteomes" id="UP000254343">
    <property type="component" value="Unassembled WGS sequence"/>
</dbReference>
<evidence type="ECO:0000256" key="1">
    <source>
        <dbReference type="SAM" id="MobiDB-lite"/>
    </source>
</evidence>
<dbReference type="PANTHER" id="PTHR12526:SF636">
    <property type="entry name" value="BLL3647 PROTEIN"/>
    <property type="match status" value="1"/>
</dbReference>
<proteinExistence type="predicted"/>
<reference evidence="3 4" key="1">
    <citation type="submission" date="2018-06" db="EMBL/GenBank/DDBJ databases">
        <authorList>
            <consortium name="Pathogen Informatics"/>
            <person name="Doyle S."/>
        </authorList>
    </citation>
    <scope>NUCLEOTIDE SEQUENCE [LARGE SCALE GENOMIC DNA]</scope>
    <source>
        <strain evidence="3 4">NCTC12722</strain>
    </source>
</reference>
<sequence length="429" mass="46282">MPDPSAATHRLSETDPQSGHGGHGADRNGTAPHPSQNTQTRALTVLIAVPTLESGASDLNALALTQYLAAHGHHPVVVSQGGRLVPEIVAAGGEFIEMNVASRNPYRMLRCMRQLSLLIANRHCDVVHALGRAPGWSAYLAARAQRRPFVTTWFKGFREQNRLKRFYNSVMVRGDRIIAASDDLADLIRDRYPAVRERIMTLPLGFDATAFDPDRVTPERIARIRHAFGAGTDTRIILAPGRMVRRKGHHHIVQAAAWMKAAGVRDFLIAFTGEDQGRTHFTGQLWDLVLSTGTTDVVRFAGLSDDLPAALAVSAAAVFASTQPEGALRTILAAQAMGVPVIASDLAAGSGIMLAPPAISEDRMTGLRFPAGDIEALATALTRLLNLSDSVRRAIGARGQAWVSDLQEPAAVAERTLRLYMELTAARTP</sequence>
<feature type="region of interest" description="Disordered" evidence="1">
    <location>
        <begin position="1"/>
        <end position="37"/>
    </location>
</feature>
<dbReference type="AlphaFoldDB" id="A0A380W4A6"/>